<proteinExistence type="predicted"/>
<evidence type="ECO:0000313" key="4">
    <source>
        <dbReference type="EMBL" id="KAE8296860.1"/>
    </source>
</evidence>
<feature type="domain" description="L1 transposable element RRM" evidence="3">
    <location>
        <begin position="147"/>
        <end position="241"/>
    </location>
</feature>
<evidence type="ECO:0000259" key="3">
    <source>
        <dbReference type="Pfam" id="PF02994"/>
    </source>
</evidence>
<dbReference type="Proteomes" id="UP000424527">
    <property type="component" value="Unassembled WGS sequence"/>
</dbReference>
<evidence type="ECO:0000256" key="2">
    <source>
        <dbReference type="SAM" id="MobiDB-lite"/>
    </source>
</evidence>
<keyword evidence="5" id="KW-1185">Reference proteome</keyword>
<dbReference type="FunFam" id="3.30.70.1820:FF:000004">
    <property type="entry name" value="Uncharacterized protein"/>
    <property type="match status" value="1"/>
</dbReference>
<gene>
    <name evidence="4" type="ORF">D5F01_LYC05630</name>
</gene>
<dbReference type="Gene3D" id="1.20.5.390">
    <property type="entry name" value="L1 transposable element, trimerization domain"/>
    <property type="match status" value="1"/>
</dbReference>
<dbReference type="AlphaFoldDB" id="A0A6G0IZI6"/>
<name>A0A6G0IZI6_LARCR</name>
<dbReference type="Gene3D" id="3.30.70.1820">
    <property type="entry name" value="L1 transposable element, RRM domain"/>
    <property type="match status" value="1"/>
</dbReference>
<accession>A0A6G0IZI6</accession>
<evidence type="ECO:0000313" key="5">
    <source>
        <dbReference type="Proteomes" id="UP000424527"/>
    </source>
</evidence>
<organism evidence="4 5">
    <name type="scientific">Larimichthys crocea</name>
    <name type="common">Large yellow croaker</name>
    <name type="synonym">Pseudosciaena crocea</name>
    <dbReference type="NCBI Taxonomy" id="215358"/>
    <lineage>
        <taxon>Eukaryota</taxon>
        <taxon>Metazoa</taxon>
        <taxon>Chordata</taxon>
        <taxon>Craniata</taxon>
        <taxon>Vertebrata</taxon>
        <taxon>Euteleostomi</taxon>
        <taxon>Actinopterygii</taxon>
        <taxon>Neopterygii</taxon>
        <taxon>Teleostei</taxon>
        <taxon>Neoteleostei</taxon>
        <taxon>Acanthomorphata</taxon>
        <taxon>Eupercaria</taxon>
        <taxon>Sciaenidae</taxon>
        <taxon>Larimichthys</taxon>
    </lineage>
</organism>
<comment type="caution">
    <text evidence="4">The sequence shown here is derived from an EMBL/GenBank/DDBJ whole genome shotgun (WGS) entry which is preliminary data.</text>
</comment>
<sequence>MEPRKSNRNKTQQTKVTNFATPAAKAKLTTMEASAAASSAGSGSPFKQPEESTATARDETSTSLGTILTAINTMKAEISSKFDGILTAIENVRRDITDCSERVTQAETRISTTEDDVTMLRKKGKNLEGKNKDLEEKVLDLEARSRRSNVRLVNLPEGAEGEDTCGFLENWIPEALELQQLRGKITVERAHRLGPRRQHKTDSAPRTLIMKFLNYKDKEAVIKAARAKKQVLYNNHPVRFYQDVTAEMHKKLKEFEEARRQLRSLGLRYGMIPPARLIVTYNERSHIFNGADEAERFIKKIQSDNQSD</sequence>
<dbReference type="EMBL" id="REGW02000005">
    <property type="protein sequence ID" value="KAE8296860.1"/>
    <property type="molecule type" value="Genomic_DNA"/>
</dbReference>
<dbReference type="PANTHER" id="PTHR11505">
    <property type="entry name" value="L1 TRANSPOSABLE ELEMENT-RELATED"/>
    <property type="match status" value="1"/>
</dbReference>
<protein>
    <recommendedName>
        <fullName evidence="3">L1 transposable element RRM domain-containing protein</fullName>
    </recommendedName>
</protein>
<feature type="coiled-coil region" evidence="1">
    <location>
        <begin position="89"/>
        <end position="151"/>
    </location>
</feature>
<evidence type="ECO:0000256" key="1">
    <source>
        <dbReference type="SAM" id="Coils"/>
    </source>
</evidence>
<reference evidence="4 5" key="1">
    <citation type="submission" date="2019-07" db="EMBL/GenBank/DDBJ databases">
        <title>Chromosome genome assembly for large yellow croaker.</title>
        <authorList>
            <person name="Xiao S."/>
        </authorList>
    </citation>
    <scope>NUCLEOTIDE SEQUENCE [LARGE SCALE GENOMIC DNA]</scope>
    <source>
        <strain evidence="4">JMULYC20181020</strain>
        <tissue evidence="4">Muscle</tissue>
    </source>
</reference>
<feature type="compositionally biased region" description="Polar residues" evidence="2">
    <location>
        <begin position="9"/>
        <end position="20"/>
    </location>
</feature>
<dbReference type="InterPro" id="IPR004244">
    <property type="entry name" value="Transposase_22"/>
</dbReference>
<dbReference type="InterPro" id="IPR043636">
    <property type="entry name" value="L1_RRM_dom"/>
</dbReference>
<feature type="compositionally biased region" description="Polar residues" evidence="2">
    <location>
        <begin position="51"/>
        <end position="61"/>
    </location>
</feature>
<dbReference type="Pfam" id="PF02994">
    <property type="entry name" value="Transposase_22"/>
    <property type="match status" value="1"/>
</dbReference>
<feature type="region of interest" description="Disordered" evidence="2">
    <location>
        <begin position="1"/>
        <end position="61"/>
    </location>
</feature>
<keyword evidence="1" id="KW-0175">Coiled coil</keyword>
<feature type="compositionally biased region" description="Low complexity" evidence="2">
    <location>
        <begin position="33"/>
        <end position="44"/>
    </location>
</feature>